<name>A0ABD0K4F0_9CAEN</name>
<dbReference type="PANTHER" id="PTHR24026">
    <property type="entry name" value="FAT ATYPICAL CADHERIN-RELATED"/>
    <property type="match status" value="1"/>
</dbReference>
<dbReference type="InterPro" id="IPR020894">
    <property type="entry name" value="Cadherin_CS"/>
</dbReference>
<dbReference type="GO" id="GO:0007155">
    <property type="term" value="P:cell adhesion"/>
    <property type="evidence" value="ECO:0007669"/>
    <property type="project" value="UniProtKB-KW"/>
</dbReference>
<accession>A0ABD0K4F0</accession>
<evidence type="ECO:0000256" key="8">
    <source>
        <dbReference type="SAM" id="SignalP"/>
    </source>
</evidence>
<feature type="signal peptide" evidence="8">
    <location>
        <begin position="1"/>
        <end position="25"/>
    </location>
</feature>
<evidence type="ECO:0000313" key="10">
    <source>
        <dbReference type="EMBL" id="KAK7482285.1"/>
    </source>
</evidence>
<keyword evidence="4 7" id="KW-0106">Calcium</keyword>
<dbReference type="Gene3D" id="2.60.40.60">
    <property type="entry name" value="Cadherins"/>
    <property type="match status" value="4"/>
</dbReference>
<dbReference type="CDD" id="cd11304">
    <property type="entry name" value="Cadherin_repeat"/>
    <property type="match status" value="3"/>
</dbReference>
<comment type="subcellular location">
    <subcellularLocation>
        <location evidence="1">Membrane</location>
    </subcellularLocation>
</comment>
<feature type="domain" description="Cadherin" evidence="9">
    <location>
        <begin position="529"/>
        <end position="622"/>
    </location>
</feature>
<comment type="caution">
    <text evidence="10">The sequence shown here is derived from an EMBL/GenBank/DDBJ whole genome shotgun (WGS) entry which is preliminary data.</text>
</comment>
<evidence type="ECO:0000256" key="5">
    <source>
        <dbReference type="ARBA" id="ARBA00022989"/>
    </source>
</evidence>
<evidence type="ECO:0000256" key="4">
    <source>
        <dbReference type="ARBA" id="ARBA00022837"/>
    </source>
</evidence>
<organism evidence="10 11">
    <name type="scientific">Batillaria attramentaria</name>
    <dbReference type="NCBI Taxonomy" id="370345"/>
    <lineage>
        <taxon>Eukaryota</taxon>
        <taxon>Metazoa</taxon>
        <taxon>Spiralia</taxon>
        <taxon>Lophotrochozoa</taxon>
        <taxon>Mollusca</taxon>
        <taxon>Gastropoda</taxon>
        <taxon>Caenogastropoda</taxon>
        <taxon>Sorbeoconcha</taxon>
        <taxon>Cerithioidea</taxon>
        <taxon>Batillariidae</taxon>
        <taxon>Batillaria</taxon>
    </lineage>
</organism>
<protein>
    <recommendedName>
        <fullName evidence="9">Cadherin domain-containing protein</fullName>
    </recommendedName>
</protein>
<dbReference type="PANTHER" id="PTHR24026:SF126">
    <property type="entry name" value="PROTOCADHERIN FAT 4"/>
    <property type="match status" value="1"/>
</dbReference>
<keyword evidence="6" id="KW-0472">Membrane</keyword>
<keyword evidence="11" id="KW-1185">Reference proteome</keyword>
<dbReference type="SMART" id="SM00112">
    <property type="entry name" value="CA"/>
    <property type="match status" value="4"/>
</dbReference>
<keyword evidence="8" id="KW-0732">Signal</keyword>
<feature type="domain" description="Cadherin" evidence="9">
    <location>
        <begin position="399"/>
        <end position="512"/>
    </location>
</feature>
<reference evidence="10 11" key="1">
    <citation type="journal article" date="2023" name="Sci. Data">
        <title>Genome assembly of the Korean intertidal mud-creeper Batillaria attramentaria.</title>
        <authorList>
            <person name="Patra A.K."/>
            <person name="Ho P.T."/>
            <person name="Jun S."/>
            <person name="Lee S.J."/>
            <person name="Kim Y."/>
            <person name="Won Y.J."/>
        </authorList>
    </citation>
    <scope>NUCLEOTIDE SEQUENCE [LARGE SCALE GENOMIC DNA]</scope>
    <source>
        <strain evidence="10">Wonlab-2016</strain>
    </source>
</reference>
<evidence type="ECO:0000313" key="11">
    <source>
        <dbReference type="Proteomes" id="UP001519460"/>
    </source>
</evidence>
<feature type="domain" description="Cadherin" evidence="9">
    <location>
        <begin position="623"/>
        <end position="727"/>
    </location>
</feature>
<keyword evidence="3" id="KW-0677">Repeat</keyword>
<proteinExistence type="predicted"/>
<evidence type="ECO:0000259" key="9">
    <source>
        <dbReference type="PROSITE" id="PS50268"/>
    </source>
</evidence>
<feature type="chain" id="PRO_5044786816" description="Cadherin domain-containing protein" evidence="8">
    <location>
        <begin position="26"/>
        <end position="811"/>
    </location>
</feature>
<keyword evidence="5" id="KW-1133">Transmembrane helix</keyword>
<dbReference type="AlphaFoldDB" id="A0ABD0K4F0"/>
<evidence type="ECO:0000256" key="2">
    <source>
        <dbReference type="ARBA" id="ARBA00022692"/>
    </source>
</evidence>
<dbReference type="PRINTS" id="PR00205">
    <property type="entry name" value="CADHERIN"/>
</dbReference>
<dbReference type="InterPro" id="IPR015919">
    <property type="entry name" value="Cadherin-like_sf"/>
</dbReference>
<evidence type="ECO:0000256" key="3">
    <source>
        <dbReference type="ARBA" id="ARBA00022737"/>
    </source>
</evidence>
<evidence type="ECO:0000256" key="1">
    <source>
        <dbReference type="ARBA" id="ARBA00004370"/>
    </source>
</evidence>
<dbReference type="EMBL" id="JACVVK020000247">
    <property type="protein sequence ID" value="KAK7482285.1"/>
    <property type="molecule type" value="Genomic_DNA"/>
</dbReference>
<dbReference type="PROSITE" id="PS00232">
    <property type="entry name" value="CADHERIN_1"/>
    <property type="match status" value="2"/>
</dbReference>
<dbReference type="InterPro" id="IPR002126">
    <property type="entry name" value="Cadherin-like_dom"/>
</dbReference>
<sequence>MGGPFQTLWRVLLLLTAASFTSVHCQSPCGDTTLSVSIPEYPGISEHPQGFPIPTNEQARYRALLVPTTNSGLSVTLKESDKTPGIDPNNIFRLEWLPIPNANGFYLTMTRGFDRDGFLVASDDDLNTLEFEMECNDPAVLQNGVPQISFHNILIQLVDDNDNAPQFSAPSYSIQVNELTPVGLTVFRSASATDLDQGNNKLIEYFMTSGSSSLFNGQNVFILPTQDNAIVVLNQPLDYEAMLRQTGSPALCLYNMNITATDRPDNFPPLSSWVYLNITITDGDDLGPVFVYPSCPASQFKPCVQAFYDASIETGATGQLTFLPVPRIPGAERQTVVIKARDGDALNEPVTQGISRVSATSLKVVVQATEETFNAYTEEAVFTLSITPNNQFDPVLTTNSGGFTAYILENSVASTAVKTTTALDVPFRFIVTDNDVGPSDSATYDITLSPGTTFAVEENGFVRLVTPTLDYEAQQVYVYTVTVTEVGTPNPRSSTASLTVSVLDVNDNAPTADSFVRIASAPEGDYTVPGNRLLLLNLGARDNDRSDPNNLLNYTVNGVQPTTGLNKYEVDDLGNVYLIGVVTAGEVYTLQTTVSDGGTPSLSTNIAVQVAITSSGNPPPRFAASQYTVYVTDRVPVGTRVWNIPATGPGDDHLAFSITSSLPNANVFETYRDPVEGDAIRTVKPLNRETVPVYTLTLLATETTNAARSASATVTVSILDIQTNPSIASNSTYLLCLSVMPSLMEAGAGATDETTKCPRHLLAAGMSTSRICLYNPLTLISFIVKWSIVPRAGHNHTTDFCAVLQKLLTIC</sequence>
<dbReference type="Pfam" id="PF00028">
    <property type="entry name" value="Cadherin"/>
    <property type="match status" value="3"/>
</dbReference>
<dbReference type="SUPFAM" id="SSF49313">
    <property type="entry name" value="Cadherin-like"/>
    <property type="match status" value="4"/>
</dbReference>
<dbReference type="PROSITE" id="PS50268">
    <property type="entry name" value="CADHERIN_2"/>
    <property type="match status" value="5"/>
</dbReference>
<evidence type="ECO:0000256" key="7">
    <source>
        <dbReference type="PROSITE-ProRule" id="PRU00043"/>
    </source>
</evidence>
<dbReference type="Proteomes" id="UP001519460">
    <property type="component" value="Unassembled WGS sequence"/>
</dbReference>
<feature type="domain" description="Cadherin" evidence="9">
    <location>
        <begin position="168"/>
        <end position="290"/>
    </location>
</feature>
<feature type="domain" description="Cadherin" evidence="9">
    <location>
        <begin position="70"/>
        <end position="167"/>
    </location>
</feature>
<dbReference type="GO" id="GO:0005886">
    <property type="term" value="C:plasma membrane"/>
    <property type="evidence" value="ECO:0007669"/>
    <property type="project" value="UniProtKB-SubCell"/>
</dbReference>
<keyword evidence="2" id="KW-0812">Transmembrane</keyword>
<dbReference type="GO" id="GO:0005509">
    <property type="term" value="F:calcium ion binding"/>
    <property type="evidence" value="ECO:0007669"/>
    <property type="project" value="UniProtKB-UniRule"/>
</dbReference>
<evidence type="ECO:0000256" key="6">
    <source>
        <dbReference type="ARBA" id="ARBA00023136"/>
    </source>
</evidence>
<gene>
    <name evidence="10" type="ORF">BaRGS_00026413</name>
</gene>